<gene>
    <name evidence="2" type="ORF">R3P38DRAFT_3048686</name>
</gene>
<dbReference type="InterPro" id="IPR023753">
    <property type="entry name" value="FAD/NAD-binding_dom"/>
</dbReference>
<dbReference type="InterPro" id="IPR036188">
    <property type="entry name" value="FAD/NAD-bd_sf"/>
</dbReference>
<dbReference type="GO" id="GO:0004174">
    <property type="term" value="F:electron-transferring-flavoprotein dehydrogenase activity"/>
    <property type="evidence" value="ECO:0007669"/>
    <property type="project" value="TreeGrafter"/>
</dbReference>
<keyword evidence="3" id="KW-1185">Reference proteome</keyword>
<dbReference type="PANTHER" id="PTHR43735">
    <property type="entry name" value="APOPTOSIS-INDUCING FACTOR 1"/>
    <property type="match status" value="1"/>
</dbReference>
<dbReference type="PRINTS" id="PR00368">
    <property type="entry name" value="FADPNR"/>
</dbReference>
<dbReference type="Proteomes" id="UP001362999">
    <property type="component" value="Unassembled WGS sequence"/>
</dbReference>
<evidence type="ECO:0000313" key="2">
    <source>
        <dbReference type="EMBL" id="KAK7001354.1"/>
    </source>
</evidence>
<dbReference type="GO" id="GO:0005737">
    <property type="term" value="C:cytoplasm"/>
    <property type="evidence" value="ECO:0007669"/>
    <property type="project" value="TreeGrafter"/>
</dbReference>
<organism evidence="2 3">
    <name type="scientific">Favolaschia claudopus</name>
    <dbReference type="NCBI Taxonomy" id="2862362"/>
    <lineage>
        <taxon>Eukaryota</taxon>
        <taxon>Fungi</taxon>
        <taxon>Dikarya</taxon>
        <taxon>Basidiomycota</taxon>
        <taxon>Agaricomycotina</taxon>
        <taxon>Agaricomycetes</taxon>
        <taxon>Agaricomycetidae</taxon>
        <taxon>Agaricales</taxon>
        <taxon>Marasmiineae</taxon>
        <taxon>Mycenaceae</taxon>
        <taxon>Favolaschia</taxon>
    </lineage>
</organism>
<proteinExistence type="predicted"/>
<dbReference type="SUPFAM" id="SSF51905">
    <property type="entry name" value="FAD/NAD(P)-binding domain"/>
    <property type="match status" value="1"/>
</dbReference>
<dbReference type="EMBL" id="JAWWNJ010000083">
    <property type="protein sequence ID" value="KAK7001354.1"/>
    <property type="molecule type" value="Genomic_DNA"/>
</dbReference>
<dbReference type="GO" id="GO:0050660">
    <property type="term" value="F:flavin adenine dinucleotide binding"/>
    <property type="evidence" value="ECO:0007669"/>
    <property type="project" value="TreeGrafter"/>
</dbReference>
<name>A0AAW0A576_9AGAR</name>
<reference evidence="2 3" key="1">
    <citation type="journal article" date="2024" name="J Genomics">
        <title>Draft genome sequencing and assembly of Favolaschia claudopus CIRM-BRFM 2984 isolated from oak limbs.</title>
        <authorList>
            <person name="Navarro D."/>
            <person name="Drula E."/>
            <person name="Chaduli D."/>
            <person name="Cazenave R."/>
            <person name="Ahrendt S."/>
            <person name="Wang J."/>
            <person name="Lipzen A."/>
            <person name="Daum C."/>
            <person name="Barry K."/>
            <person name="Grigoriev I.V."/>
            <person name="Favel A."/>
            <person name="Rosso M.N."/>
            <person name="Martin F."/>
        </authorList>
    </citation>
    <scope>NUCLEOTIDE SEQUENCE [LARGE SCALE GENOMIC DNA]</scope>
    <source>
        <strain evidence="2 3">CIRM-BRFM 2984</strain>
    </source>
</reference>
<protein>
    <submittedName>
        <fullName evidence="2">FAD/NAD(P)-binding domain-containing protein</fullName>
    </submittedName>
</protein>
<accession>A0AAW0A576</accession>
<dbReference type="Gene3D" id="3.50.50.100">
    <property type="match status" value="1"/>
</dbReference>
<dbReference type="PANTHER" id="PTHR43735:SF11">
    <property type="entry name" value="HYPOTHETICAL OXIDOREDUCTASE (EUROFUNG)"/>
    <property type="match status" value="1"/>
</dbReference>
<feature type="domain" description="FAD/NAD(P)-binding" evidence="1">
    <location>
        <begin position="6"/>
        <end position="303"/>
    </location>
</feature>
<evidence type="ECO:0000259" key="1">
    <source>
        <dbReference type="Pfam" id="PF07992"/>
    </source>
</evidence>
<sequence length="387" mass="42130">MAVLKNIIVVGGSYCATYVIDDLAPRVHKTHHVIMIEKNSHMQHIFAFPRISTVPGFEHKAFIPFTNAYHETPPHSTSIVQGVVTSVLPDKVVLASGEEIPYEYLVMATGTGRPPLQLTTKAQSVHGFNLLQSRAKQAKDIVVVGGGAFGIQLAFDAKQFYPSKNVTIVHSKTELLNRFHPKLHAIVQERGAAIGINFALGQRAKIPPNGFPISGPSYFVELADGRRIPADLAICCMGAVPLSGPLLSLSPTSVEPRSGEIRVQPTLQIADPEFPRVFAVGDVAATGGNKAAAPGFAQAAVAVQNMVNMIEGRKERVEYTPDVPGIHLAIGLHSYVTFYNPKAPGQAPSFQFVELGDGDSEEVRQWYECRCHMVWERRAPGVTDYYL</sequence>
<evidence type="ECO:0000313" key="3">
    <source>
        <dbReference type="Proteomes" id="UP001362999"/>
    </source>
</evidence>
<dbReference type="AlphaFoldDB" id="A0AAW0A576"/>
<comment type="caution">
    <text evidence="2">The sequence shown here is derived from an EMBL/GenBank/DDBJ whole genome shotgun (WGS) entry which is preliminary data.</text>
</comment>
<dbReference type="Pfam" id="PF07992">
    <property type="entry name" value="Pyr_redox_2"/>
    <property type="match status" value="1"/>
</dbReference>